<proteinExistence type="predicted"/>
<reference evidence="1 2" key="1">
    <citation type="submission" date="2019-07" db="EMBL/GenBank/DDBJ databases">
        <title>Tomitella cavernea sp. nov., an actinomycete isolated from soil.</title>
        <authorList>
            <person name="Cheng J."/>
        </authorList>
    </citation>
    <scope>NUCLEOTIDE SEQUENCE [LARGE SCALE GENOMIC DNA]</scope>
    <source>
        <strain evidence="1 2">HY188</strain>
    </source>
</reference>
<accession>A0A516WZG3</accession>
<evidence type="ECO:0000313" key="1">
    <source>
        <dbReference type="EMBL" id="QDQ96212.1"/>
    </source>
</evidence>
<gene>
    <name evidence="1" type="ORF">FO059_01215</name>
</gene>
<dbReference type="AlphaFoldDB" id="A0A516WZG3"/>
<evidence type="ECO:0000313" key="2">
    <source>
        <dbReference type="Proteomes" id="UP000317344"/>
    </source>
</evidence>
<keyword evidence="2" id="KW-1185">Reference proteome</keyword>
<name>A0A516WZG3_9ACTN</name>
<dbReference type="EMBL" id="CP041765">
    <property type="protein sequence ID" value="QDQ96212.1"/>
    <property type="molecule type" value="Genomic_DNA"/>
</dbReference>
<reference evidence="1 2" key="2">
    <citation type="submission" date="2019-07" db="EMBL/GenBank/DDBJ databases">
        <authorList>
            <person name="Huang Y."/>
        </authorList>
    </citation>
    <scope>NUCLEOTIDE SEQUENCE [LARGE SCALE GENOMIC DNA]</scope>
    <source>
        <strain evidence="1 2">HY188</strain>
    </source>
</reference>
<dbReference type="KEGG" id="toy:FO059_01215"/>
<protein>
    <submittedName>
        <fullName evidence="1">Uncharacterized protein</fullName>
    </submittedName>
</protein>
<dbReference type="RefSeq" id="WP_143905673.1">
    <property type="nucleotide sequence ID" value="NZ_CP041765.1"/>
</dbReference>
<organism evidence="1 2">
    <name type="scientific">Tomitella fengzijianii</name>
    <dbReference type="NCBI Taxonomy" id="2597660"/>
    <lineage>
        <taxon>Bacteria</taxon>
        <taxon>Bacillati</taxon>
        <taxon>Actinomycetota</taxon>
        <taxon>Actinomycetes</taxon>
        <taxon>Mycobacteriales</taxon>
        <taxon>Tomitella</taxon>
    </lineage>
</organism>
<sequence length="111" mass="12018">MTQADGELVVTQEAIDTIAGAYEQAALELRELAIKFAHDYGREPWGTLPSILQLQRMYEELALGATDSAVVRLNEFAEAAEELATWVRRGGALILDADHATATALSESGSR</sequence>
<dbReference type="Proteomes" id="UP000317344">
    <property type="component" value="Chromosome"/>
</dbReference>